<dbReference type="SUPFAM" id="SSF54909">
    <property type="entry name" value="Dimeric alpha+beta barrel"/>
    <property type="match status" value="1"/>
</dbReference>
<organism evidence="2 3">
    <name type="scientific">Litorivicinus lipolyticus</name>
    <dbReference type="NCBI Taxonomy" id="418701"/>
    <lineage>
        <taxon>Bacteria</taxon>
        <taxon>Pseudomonadati</taxon>
        <taxon>Pseudomonadota</taxon>
        <taxon>Gammaproteobacteria</taxon>
        <taxon>Oceanospirillales</taxon>
        <taxon>Litorivicinaceae</taxon>
        <taxon>Litorivicinus</taxon>
    </lineage>
</organism>
<keyword evidence="3" id="KW-1185">Reference proteome</keyword>
<dbReference type="EMBL" id="CP045871">
    <property type="protein sequence ID" value="QGG80812.1"/>
    <property type="molecule type" value="Genomic_DNA"/>
</dbReference>
<dbReference type="Proteomes" id="UP000388235">
    <property type="component" value="Chromosome"/>
</dbReference>
<accession>A0A5Q2QEQ5</accession>
<dbReference type="InterPro" id="IPR021708">
    <property type="entry name" value="DUF3291"/>
</dbReference>
<dbReference type="KEGG" id="llp:GH975_09620"/>
<proteinExistence type="predicted"/>
<dbReference type="AlphaFoldDB" id="A0A5Q2QEQ5"/>
<dbReference type="OrthoDB" id="2376237at2"/>
<dbReference type="Pfam" id="PF11695">
    <property type="entry name" value="DUF3291"/>
    <property type="match status" value="1"/>
</dbReference>
<reference evidence="2 3" key="1">
    <citation type="submission" date="2019-11" db="EMBL/GenBank/DDBJ databases">
        <authorList>
            <person name="Khan S.A."/>
            <person name="Jeon C.O."/>
            <person name="Chun B.H."/>
        </authorList>
    </citation>
    <scope>NUCLEOTIDE SEQUENCE [LARGE SCALE GENOMIC DNA]</scope>
    <source>
        <strain evidence="2 3">IMCC 1097</strain>
    </source>
</reference>
<protein>
    <submittedName>
        <fullName evidence="2">DUF3291 domain-containing protein</fullName>
    </submittedName>
</protein>
<evidence type="ECO:0000313" key="3">
    <source>
        <dbReference type="Proteomes" id="UP000388235"/>
    </source>
</evidence>
<evidence type="ECO:0000259" key="1">
    <source>
        <dbReference type="Pfam" id="PF11695"/>
    </source>
</evidence>
<feature type="domain" description="DUF3291" evidence="1">
    <location>
        <begin position="43"/>
        <end position="115"/>
    </location>
</feature>
<evidence type="ECO:0000313" key="2">
    <source>
        <dbReference type="EMBL" id="QGG80812.1"/>
    </source>
</evidence>
<name>A0A5Q2QEQ5_9GAMM</name>
<dbReference type="RefSeq" id="WP_153714316.1">
    <property type="nucleotide sequence ID" value="NZ_CP045871.1"/>
</dbReference>
<sequence length="121" mass="13669">MTKYIAELNIARVRADMDNLIMRGFIDGIASVNAQAEASDGFIWRDCASLKAFMYGELHAYYMKGRREWFHKMDSPHSCLWWVNAGHQPSLTEAKAKLDALTAHGPSEAVFTFAEMNRLPG</sequence>
<dbReference type="InterPro" id="IPR011008">
    <property type="entry name" value="Dimeric_a/b-barrel"/>
</dbReference>
<gene>
    <name evidence="2" type="ORF">GH975_09620</name>
</gene>